<gene>
    <name evidence="1" type="ORF">AB1Y20_018902</name>
</gene>
<organism evidence="1 2">
    <name type="scientific">Prymnesium parvum</name>
    <name type="common">Toxic golden alga</name>
    <dbReference type="NCBI Taxonomy" id="97485"/>
    <lineage>
        <taxon>Eukaryota</taxon>
        <taxon>Haptista</taxon>
        <taxon>Haptophyta</taxon>
        <taxon>Prymnesiophyceae</taxon>
        <taxon>Prymnesiales</taxon>
        <taxon>Prymnesiaceae</taxon>
        <taxon>Prymnesium</taxon>
    </lineage>
</organism>
<sequence length="139" mass="14606">MSSPAPVTDGECWPIIAWKSQSIQIQDGQIKAWERDWPVVQAIFKSKTEANLRSCLNGLEAVEETAEVAAVEDLGAAEETVEGAVVEDSGAAEETVEGVVVEDSGAAEETVEGAAVEDLGAAQEAARGHQLVEVEAVEN</sequence>
<dbReference type="Proteomes" id="UP001515480">
    <property type="component" value="Unassembled WGS sequence"/>
</dbReference>
<comment type="caution">
    <text evidence="1">The sequence shown here is derived from an EMBL/GenBank/DDBJ whole genome shotgun (WGS) entry which is preliminary data.</text>
</comment>
<reference evidence="1 2" key="1">
    <citation type="journal article" date="2024" name="Science">
        <title>Giant polyketide synthase enzymes in the biosynthesis of giant marine polyether toxins.</title>
        <authorList>
            <person name="Fallon T.R."/>
            <person name="Shende V.V."/>
            <person name="Wierzbicki I.H."/>
            <person name="Pendleton A.L."/>
            <person name="Watervoot N.F."/>
            <person name="Auber R.P."/>
            <person name="Gonzalez D.J."/>
            <person name="Wisecaver J.H."/>
            <person name="Moore B.S."/>
        </authorList>
    </citation>
    <scope>NUCLEOTIDE SEQUENCE [LARGE SCALE GENOMIC DNA]</scope>
    <source>
        <strain evidence="1 2">12B1</strain>
    </source>
</reference>
<dbReference type="AlphaFoldDB" id="A0AB34JSM2"/>
<protein>
    <submittedName>
        <fullName evidence="1">Uncharacterized protein</fullName>
    </submittedName>
</protein>
<accession>A0AB34JSM2</accession>
<dbReference type="EMBL" id="JBGBPQ010000005">
    <property type="protein sequence ID" value="KAL1523987.1"/>
    <property type="molecule type" value="Genomic_DNA"/>
</dbReference>
<name>A0AB34JSM2_PRYPA</name>
<proteinExistence type="predicted"/>
<keyword evidence="2" id="KW-1185">Reference proteome</keyword>
<evidence type="ECO:0000313" key="2">
    <source>
        <dbReference type="Proteomes" id="UP001515480"/>
    </source>
</evidence>
<evidence type="ECO:0000313" key="1">
    <source>
        <dbReference type="EMBL" id="KAL1523987.1"/>
    </source>
</evidence>